<evidence type="ECO:0000313" key="9">
    <source>
        <dbReference type="EMBL" id="SDB46660.1"/>
    </source>
</evidence>
<evidence type="ECO:0000256" key="4">
    <source>
        <dbReference type="ARBA" id="ARBA00023088"/>
    </source>
</evidence>
<dbReference type="PANTHER" id="PTHR24020">
    <property type="entry name" value="COLLAGEN ALPHA"/>
    <property type="match status" value="1"/>
</dbReference>
<keyword evidence="6" id="KW-0812">Transmembrane</keyword>
<feature type="domain" description="Gram-positive cocci surface proteins LPxTG" evidence="8">
    <location>
        <begin position="461"/>
        <end position="495"/>
    </location>
</feature>
<keyword evidence="1" id="KW-0134">Cell wall</keyword>
<dbReference type="InterPro" id="IPR036465">
    <property type="entry name" value="vWFA_dom_sf"/>
</dbReference>
<dbReference type="PROSITE" id="PS50234">
    <property type="entry name" value="VWFA"/>
    <property type="match status" value="1"/>
</dbReference>
<dbReference type="PANTHER" id="PTHR24020:SF84">
    <property type="entry name" value="VWFA DOMAIN-CONTAINING PROTEIN"/>
    <property type="match status" value="1"/>
</dbReference>
<dbReference type="NCBIfam" id="TIGR01168">
    <property type="entry name" value="YSIRK_signal"/>
    <property type="match status" value="1"/>
</dbReference>
<dbReference type="SMART" id="SM00327">
    <property type="entry name" value="VWA"/>
    <property type="match status" value="1"/>
</dbReference>
<protein>
    <submittedName>
        <fullName evidence="9">LPXTG-motif cell wall anchor domain-containing protein/signal peptide-containing protein, YSIRK family</fullName>
    </submittedName>
</protein>
<evidence type="ECO:0000256" key="3">
    <source>
        <dbReference type="ARBA" id="ARBA00022729"/>
    </source>
</evidence>
<feature type="transmembrane region" description="Helical" evidence="6">
    <location>
        <begin position="471"/>
        <end position="488"/>
    </location>
</feature>
<dbReference type="InterPro" id="IPR019931">
    <property type="entry name" value="LPXTG_anchor"/>
</dbReference>
<keyword evidence="6" id="KW-0472">Membrane</keyword>
<dbReference type="STRING" id="439219.SAMN02910293_02324"/>
<reference evidence="9 10" key="1">
    <citation type="submission" date="2016-10" db="EMBL/GenBank/DDBJ databases">
        <authorList>
            <person name="de Groot N.N."/>
        </authorList>
    </citation>
    <scope>NUCLEOTIDE SEQUENCE [LARGE SCALE GENOMIC DNA]</scope>
    <source>
        <strain evidence="9 10">A-4</strain>
    </source>
</reference>
<dbReference type="eggNOG" id="COG2304">
    <property type="taxonomic scope" value="Bacteria"/>
</dbReference>
<dbReference type="CDD" id="cd00198">
    <property type="entry name" value="vWFA"/>
    <property type="match status" value="1"/>
</dbReference>
<dbReference type="RefSeq" id="WP_074486740.1">
    <property type="nucleotide sequence ID" value="NZ_FMXP01000045.1"/>
</dbReference>
<feature type="domain" description="VWFA" evidence="7">
    <location>
        <begin position="211"/>
        <end position="398"/>
    </location>
</feature>
<feature type="region of interest" description="Disordered" evidence="5">
    <location>
        <begin position="149"/>
        <end position="176"/>
    </location>
</feature>
<dbReference type="EMBL" id="FMXP01000045">
    <property type="protein sequence ID" value="SDB46660.1"/>
    <property type="molecule type" value="Genomic_DNA"/>
</dbReference>
<feature type="compositionally biased region" description="Polar residues" evidence="5">
    <location>
        <begin position="160"/>
        <end position="169"/>
    </location>
</feature>
<keyword evidence="10" id="KW-1185">Reference proteome</keyword>
<sequence length="495" mass="53029">MKSFNKKESKFSLRKLSVGLASVTIAVIFLGTATVFADDNGVSEPSTTEVAVNNDKAPMSSAAKTISESFEEDVTVINENLIDGRTATDIVSEEITNAIAQPVVDEEVANVGDVISVETSASDPVITESEEGSTTTATSEATAQIVTTTKADSSEPVGVQEQSTVSYETSGEYETKSATITEKERVEKATTVEVIKVDNSTTTTTQGNNADIVFIIDTSGSMYDDIEGVKNNVTNFVSGLNQESITTRLGLIGYGTDFTTTSFNGSYFTTDTAEFITALEQLDYEGASEDPRSPLNFIASDYDWSTNTGSKRFAVVFTDEDIDIWDSDEVVAQGIAEAVANLKKANIATSFVYDTNDSEAVNEFTPFVDGTGGFAVDINQDYAEIMSNQLGKWVITNVNSDVRYYKVIKDDYRIFVEVVATEKPVETVKPAAAPVKATPKANVVKPTSTATAKKVVSKDELPKTGEKNSTAAVAGLGILITILGTVGIKSRRKED</sequence>
<gene>
    <name evidence="9" type="ORF">SAMN02910293_02324</name>
</gene>
<dbReference type="InterPro" id="IPR002035">
    <property type="entry name" value="VWF_A"/>
</dbReference>
<evidence type="ECO:0000259" key="7">
    <source>
        <dbReference type="PROSITE" id="PS50234"/>
    </source>
</evidence>
<dbReference type="InterPro" id="IPR050525">
    <property type="entry name" value="ECM_Assembly_Org"/>
</dbReference>
<keyword evidence="3" id="KW-0732">Signal</keyword>
<dbReference type="InterPro" id="IPR005877">
    <property type="entry name" value="YSIRK_signal_dom"/>
</dbReference>
<dbReference type="Pfam" id="PF00092">
    <property type="entry name" value="VWA"/>
    <property type="match status" value="1"/>
</dbReference>
<dbReference type="Gene3D" id="3.40.50.410">
    <property type="entry name" value="von Willebrand factor, type A domain"/>
    <property type="match status" value="1"/>
</dbReference>
<evidence type="ECO:0000313" key="10">
    <source>
        <dbReference type="Proteomes" id="UP000182508"/>
    </source>
</evidence>
<name>A0A1G6DNF1_9STRE</name>
<dbReference type="AlphaFoldDB" id="A0A1G6DNF1"/>
<dbReference type="NCBIfam" id="TIGR01167">
    <property type="entry name" value="LPXTG_anchor"/>
    <property type="match status" value="1"/>
</dbReference>
<keyword evidence="2" id="KW-0964">Secreted</keyword>
<evidence type="ECO:0000259" key="8">
    <source>
        <dbReference type="PROSITE" id="PS50847"/>
    </source>
</evidence>
<evidence type="ECO:0000256" key="1">
    <source>
        <dbReference type="ARBA" id="ARBA00022512"/>
    </source>
</evidence>
<evidence type="ECO:0000256" key="2">
    <source>
        <dbReference type="ARBA" id="ARBA00022525"/>
    </source>
</evidence>
<evidence type="ECO:0000256" key="5">
    <source>
        <dbReference type="SAM" id="MobiDB-lite"/>
    </source>
</evidence>
<organism evidence="9 10">
    <name type="scientific">Streptococcus henryi</name>
    <dbReference type="NCBI Taxonomy" id="439219"/>
    <lineage>
        <taxon>Bacteria</taxon>
        <taxon>Bacillati</taxon>
        <taxon>Bacillota</taxon>
        <taxon>Bacilli</taxon>
        <taxon>Lactobacillales</taxon>
        <taxon>Streptococcaceae</taxon>
        <taxon>Streptococcus</taxon>
    </lineage>
</organism>
<keyword evidence="6" id="KW-1133">Transmembrane helix</keyword>
<dbReference type="Pfam" id="PF04650">
    <property type="entry name" value="YSIRK_signal"/>
    <property type="match status" value="1"/>
</dbReference>
<dbReference type="Pfam" id="PF00746">
    <property type="entry name" value="Gram_pos_anchor"/>
    <property type="match status" value="1"/>
</dbReference>
<accession>A0A1G6DNF1</accession>
<dbReference type="PROSITE" id="PS50847">
    <property type="entry name" value="GRAM_POS_ANCHORING"/>
    <property type="match status" value="1"/>
</dbReference>
<dbReference type="Proteomes" id="UP000182508">
    <property type="component" value="Unassembled WGS sequence"/>
</dbReference>
<proteinExistence type="predicted"/>
<dbReference type="SUPFAM" id="SSF53300">
    <property type="entry name" value="vWA-like"/>
    <property type="match status" value="1"/>
</dbReference>
<evidence type="ECO:0000256" key="6">
    <source>
        <dbReference type="SAM" id="Phobius"/>
    </source>
</evidence>
<keyword evidence="4" id="KW-0572">Peptidoglycan-anchor</keyword>